<dbReference type="GO" id="GO:0003723">
    <property type="term" value="F:RNA binding"/>
    <property type="evidence" value="ECO:0007669"/>
    <property type="project" value="UniProtKB-UniRule"/>
</dbReference>
<dbReference type="SMART" id="SM00360">
    <property type="entry name" value="RRM"/>
    <property type="match status" value="1"/>
</dbReference>
<dbReference type="GeneID" id="9062555"/>
<dbReference type="AlphaFoldDB" id="C5KDX2"/>
<dbReference type="PANTHER" id="PTHR23236:SF119">
    <property type="entry name" value="NUCLEAR RNA-BINDING PROTEIN SART-3"/>
    <property type="match status" value="1"/>
</dbReference>
<dbReference type="PANTHER" id="PTHR23236">
    <property type="entry name" value="EUKARYOTIC TRANSLATION INITIATION FACTOR 4B/4H"/>
    <property type="match status" value="1"/>
</dbReference>
<feature type="domain" description="RRM" evidence="5">
    <location>
        <begin position="291"/>
        <end position="374"/>
    </location>
</feature>
<dbReference type="InterPro" id="IPR012677">
    <property type="entry name" value="Nucleotide-bd_a/b_plait_sf"/>
</dbReference>
<evidence type="ECO:0000256" key="3">
    <source>
        <dbReference type="PROSITE-ProRule" id="PRU00176"/>
    </source>
</evidence>
<feature type="compositionally biased region" description="Polar residues" evidence="4">
    <location>
        <begin position="375"/>
        <end position="388"/>
    </location>
</feature>
<gene>
    <name evidence="6" type="ORF">Pmar_PMAR022377</name>
</gene>
<name>C5KDX2_PERM5</name>
<dbReference type="InterPro" id="IPR000504">
    <property type="entry name" value="RRM_dom"/>
</dbReference>
<sequence length="630" mass="69451">MPHRAVVRPLGTTQSDPGVVEKKLQSVGFLDSLPNDDLFAVDLERIHDASFKRAKDSQLPSGGAYMGHVDSRSIDMFLQAVKRAPGWSVGVMPELFQAYYLEFCLDASVRGVITGIVDKELKERGLKGYYALSARAACIESALRARFESINSHRILADRWESLRWNIADDFEKFYLEFQEVRDSYSRQRQQELQGADVVERLFGALTKELADRLIRQYGGSPSEKQILEFCRRENMILTRNRALKNGSARSGTKPNVNSVRIEDEVDIEERCDNLFAMPVEQTTTSTQTSNRLFVSNLAFTASERDLLGAFRSVLKVSGAIPRGIRLFKDGRNGRSRGIGLIEFDTPDAASKALGVVDGQQVLGRKVRARRDRGPSTSSSTPTVNAPSGPSKVVASEPSPGTKRRRIDDSPEAEVIAEGSGQSVDVNCVQHEDHGSGVQNLEDVATSETRLSDSVPVINENSTLCAVVETLHFDDIDHEKVDVEVELNGLVQDSGSDKRLTMVTSLVSVKTAKNVCNSVAWLLDSGCALHLIDKETHPWLCDARSVRLPKPVRLIFANGTSQFVEEAKLVAFVCGDRRYYTHVLVVEGLTVSGILSVHQLVTDFGTVAWHLGDDNAKFYADIVSPTCGGF</sequence>
<dbReference type="RefSeq" id="XP_002785629.1">
    <property type="nucleotide sequence ID" value="XM_002785583.1"/>
</dbReference>
<evidence type="ECO:0000256" key="4">
    <source>
        <dbReference type="SAM" id="MobiDB-lite"/>
    </source>
</evidence>
<evidence type="ECO:0000313" key="7">
    <source>
        <dbReference type="Proteomes" id="UP000007800"/>
    </source>
</evidence>
<evidence type="ECO:0000259" key="5">
    <source>
        <dbReference type="PROSITE" id="PS50102"/>
    </source>
</evidence>
<dbReference type="InterPro" id="IPR035979">
    <property type="entry name" value="RBD_domain_sf"/>
</dbReference>
<dbReference type="Proteomes" id="UP000007800">
    <property type="component" value="Unassembled WGS sequence"/>
</dbReference>
<dbReference type="EMBL" id="GG672124">
    <property type="protein sequence ID" value="EER17425.1"/>
    <property type="molecule type" value="Genomic_DNA"/>
</dbReference>
<dbReference type="InParanoid" id="C5KDX2"/>
<feature type="region of interest" description="Disordered" evidence="4">
    <location>
        <begin position="364"/>
        <end position="415"/>
    </location>
</feature>
<dbReference type="CDD" id="cd00590">
    <property type="entry name" value="RRM_SF"/>
    <property type="match status" value="1"/>
</dbReference>
<evidence type="ECO:0000256" key="2">
    <source>
        <dbReference type="ARBA" id="ARBA00022884"/>
    </source>
</evidence>
<protein>
    <recommendedName>
        <fullName evidence="5">RRM domain-containing protein</fullName>
    </recommendedName>
</protein>
<dbReference type="SUPFAM" id="SSF54928">
    <property type="entry name" value="RNA-binding domain, RBD"/>
    <property type="match status" value="1"/>
</dbReference>
<evidence type="ECO:0000256" key="1">
    <source>
        <dbReference type="ARBA" id="ARBA00022737"/>
    </source>
</evidence>
<keyword evidence="7" id="KW-1185">Reference proteome</keyword>
<accession>C5KDX2</accession>
<dbReference type="Pfam" id="PF00076">
    <property type="entry name" value="RRM_1"/>
    <property type="match status" value="1"/>
</dbReference>
<dbReference type="OrthoDB" id="439808at2759"/>
<dbReference type="Gene3D" id="3.30.70.330">
    <property type="match status" value="1"/>
</dbReference>
<proteinExistence type="predicted"/>
<evidence type="ECO:0000313" key="6">
    <source>
        <dbReference type="EMBL" id="EER17425.1"/>
    </source>
</evidence>
<keyword evidence="1" id="KW-0677">Repeat</keyword>
<dbReference type="PROSITE" id="PS50102">
    <property type="entry name" value="RRM"/>
    <property type="match status" value="1"/>
</dbReference>
<organism evidence="7">
    <name type="scientific">Perkinsus marinus (strain ATCC 50983 / TXsc)</name>
    <dbReference type="NCBI Taxonomy" id="423536"/>
    <lineage>
        <taxon>Eukaryota</taxon>
        <taxon>Sar</taxon>
        <taxon>Alveolata</taxon>
        <taxon>Perkinsozoa</taxon>
        <taxon>Perkinsea</taxon>
        <taxon>Perkinsida</taxon>
        <taxon>Perkinsidae</taxon>
        <taxon>Perkinsus</taxon>
    </lineage>
</organism>
<keyword evidence="2 3" id="KW-0694">RNA-binding</keyword>
<reference evidence="6 7" key="1">
    <citation type="submission" date="2008-07" db="EMBL/GenBank/DDBJ databases">
        <authorList>
            <person name="El-Sayed N."/>
            <person name="Caler E."/>
            <person name="Inman J."/>
            <person name="Amedeo P."/>
            <person name="Hass B."/>
            <person name="Wortman J."/>
        </authorList>
    </citation>
    <scope>NUCLEOTIDE SEQUENCE [LARGE SCALE GENOMIC DNA]</scope>
    <source>
        <strain evidence="7">ATCC 50983 / TXsc</strain>
    </source>
</reference>